<evidence type="ECO:0000313" key="2">
    <source>
        <dbReference type="Proteomes" id="UP000248817"/>
    </source>
</evidence>
<organism evidence="1 2">
    <name type="scientific">Aspergillus indologenus CBS 114.80</name>
    <dbReference type="NCBI Taxonomy" id="1450541"/>
    <lineage>
        <taxon>Eukaryota</taxon>
        <taxon>Fungi</taxon>
        <taxon>Dikarya</taxon>
        <taxon>Ascomycota</taxon>
        <taxon>Pezizomycotina</taxon>
        <taxon>Eurotiomycetes</taxon>
        <taxon>Eurotiomycetidae</taxon>
        <taxon>Eurotiales</taxon>
        <taxon>Aspergillaceae</taxon>
        <taxon>Aspergillus</taxon>
        <taxon>Aspergillus subgen. Circumdati</taxon>
    </lineage>
</organism>
<evidence type="ECO:0000313" key="1">
    <source>
        <dbReference type="EMBL" id="PYI26690.1"/>
    </source>
</evidence>
<dbReference type="EMBL" id="KZ825588">
    <property type="protein sequence ID" value="PYI26690.1"/>
    <property type="molecule type" value="Genomic_DNA"/>
</dbReference>
<sequence>MWMDDCIVEPWRAEPWMDPVRARLCLLTGMTSCVIAHCASAGAQGRVVLRATGTADPPVGHGWSSSIGKSIDMGGEAHGCGAREVLGPVDHY</sequence>
<keyword evidence="2" id="KW-1185">Reference proteome</keyword>
<protein>
    <submittedName>
        <fullName evidence="1">Uncharacterized protein</fullName>
    </submittedName>
</protein>
<name>A0A2V5IDT7_9EURO</name>
<dbReference type="Proteomes" id="UP000248817">
    <property type="component" value="Unassembled WGS sequence"/>
</dbReference>
<dbReference type="AlphaFoldDB" id="A0A2V5IDT7"/>
<gene>
    <name evidence="1" type="ORF">BP00DRAFT_49890</name>
</gene>
<proteinExistence type="predicted"/>
<accession>A0A2V5IDT7</accession>
<reference evidence="1 2" key="1">
    <citation type="submission" date="2018-02" db="EMBL/GenBank/DDBJ databases">
        <title>The genomes of Aspergillus section Nigri reveals drivers in fungal speciation.</title>
        <authorList>
            <consortium name="DOE Joint Genome Institute"/>
            <person name="Vesth T.C."/>
            <person name="Nybo J."/>
            <person name="Theobald S."/>
            <person name="Brandl J."/>
            <person name="Frisvad J.C."/>
            <person name="Nielsen K.F."/>
            <person name="Lyhne E.K."/>
            <person name="Kogle M.E."/>
            <person name="Kuo A."/>
            <person name="Riley R."/>
            <person name="Clum A."/>
            <person name="Nolan M."/>
            <person name="Lipzen A."/>
            <person name="Salamov A."/>
            <person name="Henrissat B."/>
            <person name="Wiebenga A."/>
            <person name="De vries R.P."/>
            <person name="Grigoriev I.V."/>
            <person name="Mortensen U.H."/>
            <person name="Andersen M.R."/>
            <person name="Baker S.E."/>
        </authorList>
    </citation>
    <scope>NUCLEOTIDE SEQUENCE [LARGE SCALE GENOMIC DNA]</scope>
    <source>
        <strain evidence="1 2">CBS 114.80</strain>
    </source>
</reference>